<comment type="subcellular location">
    <subcellularLocation>
        <location evidence="1">Membrane</location>
    </subcellularLocation>
</comment>
<dbReference type="Gene3D" id="3.40.50.300">
    <property type="entry name" value="P-loop containing nucleotide triphosphate hydrolases"/>
    <property type="match status" value="1"/>
</dbReference>
<evidence type="ECO:0000256" key="2">
    <source>
        <dbReference type="ARBA" id="ARBA00022692"/>
    </source>
</evidence>
<dbReference type="GO" id="GO:0005886">
    <property type="term" value="C:plasma membrane"/>
    <property type="evidence" value="ECO:0007669"/>
    <property type="project" value="TreeGrafter"/>
</dbReference>
<proteinExistence type="predicted"/>
<keyword evidence="2" id="KW-0812">Transmembrane</keyword>
<evidence type="ECO:0000256" key="4">
    <source>
        <dbReference type="ARBA" id="ARBA00022989"/>
    </source>
</evidence>
<keyword evidence="4" id="KW-1133">Transmembrane helix</keyword>
<dbReference type="SUPFAM" id="SSF52540">
    <property type="entry name" value="P-loop containing nucleoside triphosphate hydrolases"/>
    <property type="match status" value="1"/>
</dbReference>
<dbReference type="InterPro" id="IPR035897">
    <property type="entry name" value="Toll_tir_struct_dom_sf"/>
</dbReference>
<dbReference type="GO" id="GO:0007165">
    <property type="term" value="P:signal transduction"/>
    <property type="evidence" value="ECO:0007669"/>
    <property type="project" value="InterPro"/>
</dbReference>
<name>A0A8B6G8D7_MYTGA</name>
<evidence type="ECO:0000256" key="1">
    <source>
        <dbReference type="ARBA" id="ARBA00004370"/>
    </source>
</evidence>
<gene>
    <name evidence="7" type="ORF">MGAL_10B055011</name>
</gene>
<organism evidence="7 8">
    <name type="scientific">Mytilus galloprovincialis</name>
    <name type="common">Mediterranean mussel</name>
    <dbReference type="NCBI Taxonomy" id="29158"/>
    <lineage>
        <taxon>Eukaryota</taxon>
        <taxon>Metazoa</taxon>
        <taxon>Spiralia</taxon>
        <taxon>Lophotrochozoa</taxon>
        <taxon>Mollusca</taxon>
        <taxon>Bivalvia</taxon>
        <taxon>Autobranchia</taxon>
        <taxon>Pteriomorphia</taxon>
        <taxon>Mytilida</taxon>
        <taxon>Mytiloidea</taxon>
        <taxon>Mytilidae</taxon>
        <taxon>Mytilinae</taxon>
        <taxon>Mytilus</taxon>
    </lineage>
</organism>
<feature type="domain" description="TIR" evidence="6">
    <location>
        <begin position="51"/>
        <end position="179"/>
    </location>
</feature>
<sequence length="438" mass="49962">MPSRALMRSKSCKAMHDCQLIYKMTEVDGNFDNVETSDLHLRDPISLPTGKEYHMFISYTYSDRAFAIKLEKLLDEKGFKCCIHERDFLPGCPVADNIVNHIEGSVKFVFLLSKNSVNNGWMRFEFNYAQSLQIQETGYKPIILKLDNCDCPDYLKPYTYLQADGPLNEWVGLLLREINEQTGSKKNYFLDFSINEIERFKTLVEKGSEQRHYVRIVVVGEQGAGKSCLVHRLLDKDITDVVSTDCLDIQVNACGVDLDTAEWCFIKDDYFSGITRLGQKLKNVEPNRNSEEVLSKRKETSNTDTQAICKVTRADTLHNMPPSAVAISKTGNALYWKESLLQVNAVKPSNRHLACVSFWDFAGHTEYYPTHQLFLSHTCIVLLVTDIRKKIGDISRKNLSGHFMDVLEQPMENVAGLEIWTGNAFGEERLPSVVYHEL</sequence>
<dbReference type="Proteomes" id="UP000596742">
    <property type="component" value="Unassembled WGS sequence"/>
</dbReference>
<dbReference type="InterPro" id="IPR027417">
    <property type="entry name" value="P-loop_NTPase"/>
</dbReference>
<accession>A0A8B6G8D7</accession>
<comment type="caution">
    <text evidence="7">The sequence shown here is derived from an EMBL/GenBank/DDBJ whole genome shotgun (WGS) entry which is preliminary data.</text>
</comment>
<dbReference type="EMBL" id="UYJE01008023">
    <property type="protein sequence ID" value="VDI60266.1"/>
    <property type="molecule type" value="Genomic_DNA"/>
</dbReference>
<dbReference type="GO" id="GO:0038023">
    <property type="term" value="F:signaling receptor activity"/>
    <property type="evidence" value="ECO:0007669"/>
    <property type="project" value="TreeGrafter"/>
</dbReference>
<dbReference type="AlphaFoldDB" id="A0A8B6G8D7"/>
<keyword evidence="8" id="KW-1185">Reference proteome</keyword>
<evidence type="ECO:0000256" key="3">
    <source>
        <dbReference type="ARBA" id="ARBA00022729"/>
    </source>
</evidence>
<keyword evidence="3" id="KW-0732">Signal</keyword>
<dbReference type="SMART" id="SM00255">
    <property type="entry name" value="TIR"/>
    <property type="match status" value="1"/>
</dbReference>
<evidence type="ECO:0000259" key="6">
    <source>
        <dbReference type="PROSITE" id="PS50104"/>
    </source>
</evidence>
<keyword evidence="5" id="KW-0472">Membrane</keyword>
<protein>
    <recommendedName>
        <fullName evidence="6">TIR domain-containing protein</fullName>
    </recommendedName>
</protein>
<dbReference type="InterPro" id="IPR000157">
    <property type="entry name" value="TIR_dom"/>
</dbReference>
<dbReference type="PROSITE" id="PS50104">
    <property type="entry name" value="TIR"/>
    <property type="match status" value="1"/>
</dbReference>
<dbReference type="Gene3D" id="3.40.50.10140">
    <property type="entry name" value="Toll/interleukin-1 receptor homology (TIR) domain"/>
    <property type="match status" value="1"/>
</dbReference>
<dbReference type="SUPFAM" id="SSF52200">
    <property type="entry name" value="Toll/Interleukin receptor TIR domain"/>
    <property type="match status" value="1"/>
</dbReference>
<evidence type="ECO:0000313" key="8">
    <source>
        <dbReference type="Proteomes" id="UP000596742"/>
    </source>
</evidence>
<dbReference type="PANTHER" id="PTHR24365:SF541">
    <property type="entry name" value="PROTEIN TOLL-RELATED"/>
    <property type="match status" value="1"/>
</dbReference>
<dbReference type="PANTHER" id="PTHR24365">
    <property type="entry name" value="TOLL-LIKE RECEPTOR"/>
    <property type="match status" value="1"/>
</dbReference>
<evidence type="ECO:0000256" key="5">
    <source>
        <dbReference type="ARBA" id="ARBA00023136"/>
    </source>
</evidence>
<evidence type="ECO:0000313" key="7">
    <source>
        <dbReference type="EMBL" id="VDI60266.1"/>
    </source>
</evidence>
<reference evidence="7" key="1">
    <citation type="submission" date="2018-11" db="EMBL/GenBank/DDBJ databases">
        <authorList>
            <person name="Alioto T."/>
            <person name="Alioto T."/>
        </authorList>
    </citation>
    <scope>NUCLEOTIDE SEQUENCE</scope>
</reference>
<dbReference type="Pfam" id="PF13676">
    <property type="entry name" value="TIR_2"/>
    <property type="match status" value="1"/>
</dbReference>
<dbReference type="OrthoDB" id="10037120at2759"/>